<feature type="signal peptide" evidence="4">
    <location>
        <begin position="1"/>
        <end position="26"/>
    </location>
</feature>
<dbReference type="GO" id="GO:0016787">
    <property type="term" value="F:hydrolase activity"/>
    <property type="evidence" value="ECO:0007669"/>
    <property type="project" value="UniProtKB-KW"/>
</dbReference>
<dbReference type="Pfam" id="PF10566">
    <property type="entry name" value="Glyco_hydro_97"/>
    <property type="match status" value="1"/>
</dbReference>
<keyword evidence="4" id="KW-0732">Signal</keyword>
<name>A0AAW6GZH2_BACUN</name>
<feature type="domain" description="Glycosyl-hydrolase 97 C-terminal oligomerisation" evidence="7">
    <location>
        <begin position="605"/>
        <end position="705"/>
    </location>
</feature>
<evidence type="ECO:0000313" key="9">
    <source>
        <dbReference type="Proteomes" id="UP001222603"/>
    </source>
</evidence>
<evidence type="ECO:0000259" key="5">
    <source>
        <dbReference type="Pfam" id="PF10566"/>
    </source>
</evidence>
<accession>A0AAW6GZH2</accession>
<dbReference type="Proteomes" id="UP001222603">
    <property type="component" value="Unassembled WGS sequence"/>
</dbReference>
<evidence type="ECO:0000259" key="6">
    <source>
        <dbReference type="Pfam" id="PF14508"/>
    </source>
</evidence>
<dbReference type="SUPFAM" id="SSF51445">
    <property type="entry name" value="(Trans)glycosidases"/>
    <property type="match status" value="1"/>
</dbReference>
<evidence type="ECO:0000256" key="4">
    <source>
        <dbReference type="SAM" id="SignalP"/>
    </source>
</evidence>
<dbReference type="FunFam" id="3.20.20.70:FF:000220">
    <property type="entry name" value="Glucan 1,4-alpha-glucosidase SusB"/>
    <property type="match status" value="1"/>
</dbReference>
<dbReference type="AlphaFoldDB" id="A0AAW6GZH2"/>
<dbReference type="PANTHER" id="PTHR35803:SF1">
    <property type="entry name" value="GLUCAN 1,4-ALPHA-GLUCOSIDASE SUSB"/>
    <property type="match status" value="1"/>
</dbReference>
<dbReference type="Pfam" id="PF14508">
    <property type="entry name" value="GH97_N"/>
    <property type="match status" value="1"/>
</dbReference>
<dbReference type="RefSeq" id="WP_195587912.1">
    <property type="nucleotide sequence ID" value="NZ_JADNKR010000006.1"/>
</dbReference>
<dbReference type="Pfam" id="PF14509">
    <property type="entry name" value="GH97_C"/>
    <property type="match status" value="1"/>
</dbReference>
<dbReference type="InterPro" id="IPR019563">
    <property type="entry name" value="GH97_catalytic"/>
</dbReference>
<dbReference type="InterPro" id="IPR029483">
    <property type="entry name" value="GH97_C"/>
</dbReference>
<gene>
    <name evidence="8" type="ORF">POZ10_08540</name>
</gene>
<organism evidence="8 9">
    <name type="scientific">Bacteroides uniformis</name>
    <dbReference type="NCBI Taxonomy" id="820"/>
    <lineage>
        <taxon>Bacteria</taxon>
        <taxon>Pseudomonadati</taxon>
        <taxon>Bacteroidota</taxon>
        <taxon>Bacteroidia</taxon>
        <taxon>Bacteroidales</taxon>
        <taxon>Bacteroidaceae</taxon>
        <taxon>Bacteroides</taxon>
    </lineage>
</organism>
<evidence type="ECO:0000256" key="1">
    <source>
        <dbReference type="ARBA" id="ARBA00001913"/>
    </source>
</evidence>
<feature type="chain" id="PRO_5043834919" evidence="4">
    <location>
        <begin position="27"/>
        <end position="720"/>
    </location>
</feature>
<dbReference type="InterPro" id="IPR014718">
    <property type="entry name" value="GH-type_carb-bd"/>
</dbReference>
<dbReference type="Gene3D" id="3.20.20.70">
    <property type="entry name" value="Aldolase class I"/>
    <property type="match status" value="1"/>
</dbReference>
<protein>
    <submittedName>
        <fullName evidence="8">Glycoside hydrolase family 97 protein</fullName>
    </submittedName>
</protein>
<dbReference type="PANTHER" id="PTHR35803">
    <property type="entry name" value="GLUCAN 1,4-ALPHA-GLUCOSIDASE SUSB-RELATED"/>
    <property type="match status" value="1"/>
</dbReference>
<keyword evidence="3" id="KW-0106">Calcium</keyword>
<dbReference type="InterPro" id="IPR052720">
    <property type="entry name" value="Glycosyl_hydrolase_97"/>
</dbReference>
<dbReference type="InterPro" id="IPR029486">
    <property type="entry name" value="GH97_N"/>
</dbReference>
<comment type="subunit">
    <text evidence="2">Monomer.</text>
</comment>
<evidence type="ECO:0000313" key="8">
    <source>
        <dbReference type="EMBL" id="MDC1900666.1"/>
    </source>
</evidence>
<comment type="caution">
    <text evidence="8">The sequence shown here is derived from an EMBL/GenBank/DDBJ whole genome shotgun (WGS) entry which is preliminary data.</text>
</comment>
<keyword evidence="8" id="KW-0378">Hydrolase</keyword>
<dbReference type="Gene3D" id="2.70.98.10">
    <property type="match status" value="1"/>
</dbReference>
<dbReference type="GO" id="GO:0030246">
    <property type="term" value="F:carbohydrate binding"/>
    <property type="evidence" value="ECO:0007669"/>
    <property type="project" value="InterPro"/>
</dbReference>
<feature type="domain" description="Glycosyl-hydrolase 97 catalytic" evidence="5">
    <location>
        <begin position="313"/>
        <end position="510"/>
    </location>
</feature>
<dbReference type="InterPro" id="IPR013785">
    <property type="entry name" value="Aldolase_TIM"/>
</dbReference>
<evidence type="ECO:0000256" key="2">
    <source>
        <dbReference type="ARBA" id="ARBA00011245"/>
    </source>
</evidence>
<comment type="cofactor">
    <cofactor evidence="1">
        <name>Ca(2+)</name>
        <dbReference type="ChEBI" id="CHEBI:29108"/>
    </cofactor>
</comment>
<dbReference type="InterPro" id="IPR017853">
    <property type="entry name" value="GH"/>
</dbReference>
<evidence type="ECO:0000256" key="3">
    <source>
        <dbReference type="ARBA" id="ARBA00022837"/>
    </source>
</evidence>
<evidence type="ECO:0000259" key="7">
    <source>
        <dbReference type="Pfam" id="PF14509"/>
    </source>
</evidence>
<feature type="domain" description="Glycosyl-hydrolase 97 N-terminal" evidence="6">
    <location>
        <begin position="29"/>
        <end position="295"/>
    </location>
</feature>
<sequence>MRNMKAICTKLACFLLVLLVSGVAMAESITSPNGQLQLNFSVNAQGEPVYELSYKGKPVINPSKLGLELKNDPGLMNGFTMVDAKTSTFDETWEPVWGEVKQIRNHYNELAVTLNQKAQDRNIIIRFRLFDDGMGFRYEFPLQKNLNYFVIKEERTQFAMTGDHTAFWIPGDYDTQEYDYTESKLSEIRGLMKGAITPNSSQTPFSPTGVQTSLQMKTADGLYINLHEAALVDYSCMHLNLDDKNFVFESWLTPDAVGDKGYLQAPCTSPWRTVIVSDDARDILASKITLNLNEPCAYEDVAWIKPVKYVGVWWEMIAGKSTWAYTDDLPSIKLGEVDYSKMKPNGRHGATNENVKKYIDFAAEHGLDQVLVEGWNEGWEDWFGKSKDYVFDFVTPYPDFDVKMLNEYAKSKGVKLMMHHETSGSVRNYERHMDKAYQFMVDNGYNAVKSGYVGNMIPRGEHHYGQWLNNHYLYAVKKAADYKICVNAHEAVRPTGLCRTYPNLIGNESARGTEYEAFGGSKPFHTTLLPFNRLIGGPMDYTPGIFDTKLDFMGDLPHGQVQTTLAKQLALYVTLYSPLQMAADLVENYEKHMDAFQFIKDVAVDWDDSKYIEAEPGDYITVARKAKGTGNWFVGGITDENARTANFTLDFLEPGKQYVATLYADGKDADYKENPTSYQIKKGIVTSKTKMSVKEARSGGFALSLIEATPADKKAVKKWR</sequence>
<proteinExistence type="predicted"/>
<reference evidence="8" key="1">
    <citation type="submission" date="2022-10" db="EMBL/GenBank/DDBJ databases">
        <title>Human gut microbiome strain richness.</title>
        <authorList>
            <person name="Chen-Liaw A."/>
        </authorList>
    </citation>
    <scope>NUCLEOTIDE SEQUENCE</scope>
    <source>
        <strain evidence="8">1001713st1_F9_1001713B170221_170320</strain>
    </source>
</reference>
<dbReference type="EMBL" id="JAQNSI010000242">
    <property type="protein sequence ID" value="MDC1900666.1"/>
    <property type="molecule type" value="Genomic_DNA"/>
</dbReference>